<dbReference type="Proteomes" id="UP000031258">
    <property type="component" value="Unassembled WGS sequence"/>
</dbReference>
<comment type="caution">
    <text evidence="2">The sequence shown here is derived from an EMBL/GenBank/DDBJ whole genome shotgun (WGS) entry which is preliminary data.</text>
</comment>
<protein>
    <submittedName>
        <fullName evidence="2">Uncharacterized protein</fullName>
    </submittedName>
</protein>
<organism evidence="2 3">
    <name type="scientific">Candidatus Jidaibacter acanthamoebae</name>
    <dbReference type="NCBI Taxonomy" id="86105"/>
    <lineage>
        <taxon>Bacteria</taxon>
        <taxon>Pseudomonadati</taxon>
        <taxon>Pseudomonadota</taxon>
        <taxon>Alphaproteobacteria</taxon>
        <taxon>Rickettsiales</taxon>
        <taxon>Candidatus Midichloriaceae</taxon>
        <taxon>Candidatus Jidaibacter</taxon>
    </lineage>
</organism>
<keyword evidence="3" id="KW-1185">Reference proteome</keyword>
<evidence type="ECO:0000313" key="2">
    <source>
        <dbReference type="EMBL" id="KIE05204.1"/>
    </source>
</evidence>
<evidence type="ECO:0000256" key="1">
    <source>
        <dbReference type="SAM" id="MobiDB-lite"/>
    </source>
</evidence>
<name>A0A0C1QI84_9RICK</name>
<proteinExistence type="predicted"/>
<feature type="region of interest" description="Disordered" evidence="1">
    <location>
        <begin position="153"/>
        <end position="182"/>
    </location>
</feature>
<dbReference type="EMBL" id="JSWE01000106">
    <property type="protein sequence ID" value="KIE05204.1"/>
    <property type="molecule type" value="Genomic_DNA"/>
</dbReference>
<feature type="compositionally biased region" description="Basic and acidic residues" evidence="1">
    <location>
        <begin position="153"/>
        <end position="176"/>
    </location>
</feature>
<sequence length="182" mass="21286">MYKYNKLKIMDIMKGILRKPVFDPVDALKKVNAYCKAMKCYVSNGVYEKEELNERHSAFLDILRIIFLRNSEGVSYEKTKNEITMGRYLTLQEPRFYKVIETMDVLGNLLEGKDTHNIFFPDISKDTIQKITRMAILMNLPEGKEVKSKLEERHLNHKPELGKHTARVSDPKEKKVSFNLTK</sequence>
<accession>A0A0C1QI84</accession>
<reference evidence="2 3" key="1">
    <citation type="submission" date="2014-11" db="EMBL/GenBank/DDBJ databases">
        <title>A Rickettsiales Symbiont of Amoebae With Ancient Features.</title>
        <authorList>
            <person name="Schulz F."/>
            <person name="Martijn J."/>
            <person name="Wascher F."/>
            <person name="Kostanjsek R."/>
            <person name="Ettema T.J."/>
            <person name="Horn M."/>
        </authorList>
    </citation>
    <scope>NUCLEOTIDE SEQUENCE [LARGE SCALE GENOMIC DNA]</scope>
    <source>
        <strain evidence="2 3">UWC36</strain>
    </source>
</reference>
<gene>
    <name evidence="2" type="ORF">NF27_EF00050</name>
</gene>
<dbReference type="AlphaFoldDB" id="A0A0C1QI84"/>
<evidence type="ECO:0000313" key="3">
    <source>
        <dbReference type="Proteomes" id="UP000031258"/>
    </source>
</evidence>